<organism evidence="1 2">
    <name type="scientific">Rangifer tarandus platyrhynchus</name>
    <name type="common">Svalbard reindeer</name>
    <dbReference type="NCBI Taxonomy" id="3082113"/>
    <lineage>
        <taxon>Eukaryota</taxon>
        <taxon>Metazoa</taxon>
        <taxon>Chordata</taxon>
        <taxon>Craniata</taxon>
        <taxon>Vertebrata</taxon>
        <taxon>Euteleostomi</taxon>
        <taxon>Mammalia</taxon>
        <taxon>Eutheria</taxon>
        <taxon>Laurasiatheria</taxon>
        <taxon>Artiodactyla</taxon>
        <taxon>Ruminantia</taxon>
        <taxon>Pecora</taxon>
        <taxon>Cervidae</taxon>
        <taxon>Odocoileinae</taxon>
        <taxon>Rangifer</taxon>
    </lineage>
</organism>
<accession>A0ACB0FDQ5</accession>
<evidence type="ECO:0000313" key="2">
    <source>
        <dbReference type="Proteomes" id="UP001162501"/>
    </source>
</evidence>
<gene>
    <name evidence="1" type="ORF">MRATA1EN3_LOCUS22395</name>
</gene>
<reference evidence="1" key="1">
    <citation type="submission" date="2023-05" db="EMBL/GenBank/DDBJ databases">
        <authorList>
            <consortium name="ELIXIR-Norway"/>
        </authorList>
    </citation>
    <scope>NUCLEOTIDE SEQUENCE</scope>
</reference>
<dbReference type="EMBL" id="OX596090">
    <property type="protein sequence ID" value="CAI9711182.1"/>
    <property type="molecule type" value="Genomic_DNA"/>
</dbReference>
<sequence>MSPSEGARGAELPEGRVAQLTSHARPAQAIRGASAVTRGPGSVCVSAHTCAHGPGPPSGTADHVTPAVNRRGGPGPCHGPCLGALRPTARGDPCVLWRLNILHLDHEASAQRGQEAASEGTPTCRAMVGGPKVRRPGRWMQTGTQRGARSQEERRLTTGAPHATASTERPQLPGAETRGL</sequence>
<name>A0ACB0FDQ5_RANTA</name>
<protein>
    <submittedName>
        <fullName evidence="1">Uncharacterized protein</fullName>
    </submittedName>
</protein>
<evidence type="ECO:0000313" key="1">
    <source>
        <dbReference type="EMBL" id="CAI9711182.1"/>
    </source>
</evidence>
<proteinExistence type="predicted"/>
<dbReference type="Proteomes" id="UP001162501">
    <property type="component" value="Chromosome 6"/>
</dbReference>